<dbReference type="EMBL" id="GGFJ01014270">
    <property type="protein sequence ID" value="MBW63411.1"/>
    <property type="molecule type" value="Transcribed_RNA"/>
</dbReference>
<protein>
    <submittedName>
        <fullName evidence="1">Putative secreted protein</fullName>
    </submittedName>
</protein>
<organism evidence="1">
    <name type="scientific">Anopheles marajoara</name>
    <dbReference type="NCBI Taxonomy" id="58244"/>
    <lineage>
        <taxon>Eukaryota</taxon>
        <taxon>Metazoa</taxon>
        <taxon>Ecdysozoa</taxon>
        <taxon>Arthropoda</taxon>
        <taxon>Hexapoda</taxon>
        <taxon>Insecta</taxon>
        <taxon>Pterygota</taxon>
        <taxon>Neoptera</taxon>
        <taxon>Endopterygota</taxon>
        <taxon>Diptera</taxon>
        <taxon>Nematocera</taxon>
        <taxon>Culicoidea</taxon>
        <taxon>Culicidae</taxon>
        <taxon>Anophelinae</taxon>
        <taxon>Anopheles</taxon>
    </lineage>
</organism>
<sequence length="72" mass="7756">MAKRVKSGGLSPFPALYRLVLLYAKMLLLVPEIWLGQPPISEGERGKGAFAEMSESVDFPPKMGPARGACGH</sequence>
<accession>A0A2M4CE20</accession>
<name>A0A2M4CE20_9DIPT</name>
<proteinExistence type="predicted"/>
<dbReference type="AlphaFoldDB" id="A0A2M4CE20"/>
<reference evidence="1" key="1">
    <citation type="submission" date="2018-01" db="EMBL/GenBank/DDBJ databases">
        <title>An insight into the sialome of Amazonian anophelines.</title>
        <authorList>
            <person name="Ribeiro J.M."/>
            <person name="Scarpassa V."/>
            <person name="Calvo E."/>
        </authorList>
    </citation>
    <scope>NUCLEOTIDE SEQUENCE</scope>
    <source>
        <tissue evidence="1">Salivary glands</tissue>
    </source>
</reference>
<evidence type="ECO:0000313" key="1">
    <source>
        <dbReference type="EMBL" id="MBW63411.1"/>
    </source>
</evidence>